<protein>
    <recommendedName>
        <fullName evidence="1">Methyltransferase domain-containing protein</fullName>
    </recommendedName>
</protein>
<gene>
    <name evidence="2" type="ORF">Raf01_75010</name>
</gene>
<reference evidence="2" key="1">
    <citation type="submission" date="2021-01" db="EMBL/GenBank/DDBJ databases">
        <title>Whole genome shotgun sequence of Rugosimonospora africana NBRC 104875.</title>
        <authorList>
            <person name="Komaki H."/>
            <person name="Tamura T."/>
        </authorList>
    </citation>
    <scope>NUCLEOTIDE SEQUENCE</scope>
    <source>
        <strain evidence="2">NBRC 104875</strain>
    </source>
</reference>
<proteinExistence type="predicted"/>
<dbReference type="InterPro" id="IPR029063">
    <property type="entry name" value="SAM-dependent_MTases_sf"/>
</dbReference>
<dbReference type="SUPFAM" id="SSF53335">
    <property type="entry name" value="S-adenosyl-L-methionine-dependent methyltransferases"/>
    <property type="match status" value="1"/>
</dbReference>
<dbReference type="PANTHER" id="PTHR44068">
    <property type="entry name" value="ZGC:194242"/>
    <property type="match status" value="1"/>
</dbReference>
<comment type="caution">
    <text evidence="2">The sequence shown here is derived from an EMBL/GenBank/DDBJ whole genome shotgun (WGS) entry which is preliminary data.</text>
</comment>
<evidence type="ECO:0000313" key="3">
    <source>
        <dbReference type="Proteomes" id="UP000642748"/>
    </source>
</evidence>
<accession>A0A8J3VUX7</accession>
<keyword evidence="3" id="KW-1185">Reference proteome</keyword>
<organism evidence="2 3">
    <name type="scientific">Rugosimonospora africana</name>
    <dbReference type="NCBI Taxonomy" id="556532"/>
    <lineage>
        <taxon>Bacteria</taxon>
        <taxon>Bacillati</taxon>
        <taxon>Actinomycetota</taxon>
        <taxon>Actinomycetes</taxon>
        <taxon>Micromonosporales</taxon>
        <taxon>Micromonosporaceae</taxon>
        <taxon>Rugosimonospora</taxon>
    </lineage>
</organism>
<dbReference type="Proteomes" id="UP000642748">
    <property type="component" value="Unassembled WGS sequence"/>
</dbReference>
<dbReference type="RefSeq" id="WP_203922798.1">
    <property type="nucleotide sequence ID" value="NZ_BONZ01000079.1"/>
</dbReference>
<dbReference type="AlphaFoldDB" id="A0A8J3VUX7"/>
<evidence type="ECO:0000313" key="2">
    <source>
        <dbReference type="EMBL" id="GIH19329.1"/>
    </source>
</evidence>
<dbReference type="Pfam" id="PF13649">
    <property type="entry name" value="Methyltransf_25"/>
    <property type="match status" value="1"/>
</dbReference>
<dbReference type="InterPro" id="IPR041698">
    <property type="entry name" value="Methyltransf_25"/>
</dbReference>
<dbReference type="Gene3D" id="3.40.50.150">
    <property type="entry name" value="Vaccinia Virus protein VP39"/>
    <property type="match status" value="1"/>
</dbReference>
<dbReference type="CDD" id="cd02440">
    <property type="entry name" value="AdoMet_MTases"/>
    <property type="match status" value="1"/>
</dbReference>
<name>A0A8J3VUX7_9ACTN</name>
<dbReference type="PANTHER" id="PTHR44068:SF11">
    <property type="entry name" value="GERANYL DIPHOSPHATE 2-C-METHYLTRANSFERASE"/>
    <property type="match status" value="1"/>
</dbReference>
<feature type="domain" description="Methyltransferase" evidence="1">
    <location>
        <begin position="66"/>
        <end position="158"/>
    </location>
</feature>
<dbReference type="EMBL" id="BONZ01000079">
    <property type="protein sequence ID" value="GIH19329.1"/>
    <property type="molecule type" value="Genomic_DNA"/>
</dbReference>
<sequence length="253" mass="27504">MSTESRLSAEYFDQWYADMVTSPAKDEIQRRHLGLPAHVLSTSLLPWDAIAEINAALRLSAGQVLLDLACGRGGYGLEVAHRSGAHLWGVDFSAEAVRQAREYARELGRSGRFQVGDLTATGLPEASVNAVMCIDAVQFADPSDAAYREIRRVLSPGGRAVLTCWEPVDPQDARLPDRLRAIDLRTGLTAAGFIDVVVDDRPDWQAVEHGLWLEAAGIDPGEDSALRALHEEAGRVLEFQTLSRRVMASATAG</sequence>
<dbReference type="InterPro" id="IPR050447">
    <property type="entry name" value="Erg6_SMT_methyltransf"/>
</dbReference>
<evidence type="ECO:0000259" key="1">
    <source>
        <dbReference type="Pfam" id="PF13649"/>
    </source>
</evidence>